<dbReference type="EMBL" id="CM056815">
    <property type="protein sequence ID" value="KAJ8629911.1"/>
    <property type="molecule type" value="Genomic_DNA"/>
</dbReference>
<reference evidence="1 2" key="1">
    <citation type="journal article" date="2022" name="Hortic Res">
        <title>A haplotype resolved chromosomal level avocado genome allows analysis of novel avocado genes.</title>
        <authorList>
            <person name="Nath O."/>
            <person name="Fletcher S.J."/>
            <person name="Hayward A."/>
            <person name="Shaw L.M."/>
            <person name="Masouleh A.K."/>
            <person name="Furtado A."/>
            <person name="Henry R.J."/>
            <person name="Mitter N."/>
        </authorList>
    </citation>
    <scope>NUCLEOTIDE SEQUENCE [LARGE SCALE GENOMIC DNA]</scope>
    <source>
        <strain evidence="2">cv. Hass</strain>
    </source>
</reference>
<gene>
    <name evidence="1" type="ORF">MRB53_023234</name>
</gene>
<accession>A0ACC2L8Z8</accession>
<proteinExistence type="predicted"/>
<evidence type="ECO:0000313" key="2">
    <source>
        <dbReference type="Proteomes" id="UP001234297"/>
    </source>
</evidence>
<keyword evidence="2" id="KW-1185">Reference proteome</keyword>
<evidence type="ECO:0000313" key="1">
    <source>
        <dbReference type="EMBL" id="KAJ8629911.1"/>
    </source>
</evidence>
<dbReference type="Proteomes" id="UP001234297">
    <property type="component" value="Chromosome 7"/>
</dbReference>
<organism evidence="1 2">
    <name type="scientific">Persea americana</name>
    <name type="common">Avocado</name>
    <dbReference type="NCBI Taxonomy" id="3435"/>
    <lineage>
        <taxon>Eukaryota</taxon>
        <taxon>Viridiplantae</taxon>
        <taxon>Streptophyta</taxon>
        <taxon>Embryophyta</taxon>
        <taxon>Tracheophyta</taxon>
        <taxon>Spermatophyta</taxon>
        <taxon>Magnoliopsida</taxon>
        <taxon>Magnoliidae</taxon>
        <taxon>Laurales</taxon>
        <taxon>Lauraceae</taxon>
        <taxon>Persea</taxon>
    </lineage>
</organism>
<name>A0ACC2L8Z8_PERAE</name>
<comment type="caution">
    <text evidence="1">The sequence shown here is derived from an EMBL/GenBank/DDBJ whole genome shotgun (WGS) entry which is preliminary data.</text>
</comment>
<protein>
    <submittedName>
        <fullName evidence="1">Uncharacterized protein</fullName>
    </submittedName>
</protein>
<sequence length="90" mass="10323">MLHRDDAGMVSAIDINKGRFRILGETPKLQNVDDVVTAVHADLRNFSPKNRRAYQQEIVSVFEVMNACMFVRCIESRFCYLCLSNKLLSL</sequence>